<accession>A0A7S9QDV7</accession>
<keyword evidence="4" id="KW-1185">Reference proteome</keyword>
<keyword evidence="1" id="KW-1133">Transmembrane helix</keyword>
<dbReference type="Proteomes" id="UP000594800">
    <property type="component" value="Chromosome"/>
</dbReference>
<reference evidence="3 4" key="1">
    <citation type="submission" date="2020-11" db="EMBL/GenBank/DDBJ databases">
        <title>Description of Pontivivens ytuae sp. nov. isolated from deep sea sediment of Mariana Trench.</title>
        <authorList>
            <person name="Wang Z."/>
            <person name="Sun Q.-L."/>
            <person name="Xu X.-D."/>
            <person name="Tang Y.-Z."/>
            <person name="Zhang J."/>
        </authorList>
    </citation>
    <scope>NUCLEOTIDE SEQUENCE [LARGE SCALE GENOMIC DNA]</scope>
    <source>
        <strain evidence="3 4">MT2928</strain>
    </source>
</reference>
<keyword evidence="1" id="KW-0472">Membrane</keyword>
<gene>
    <name evidence="3" type="ORF">I0K15_06030</name>
</gene>
<dbReference type="KEGG" id="poz:I0K15_06030"/>
<dbReference type="Pfam" id="PF07811">
    <property type="entry name" value="TadE"/>
    <property type="match status" value="1"/>
</dbReference>
<feature type="domain" description="TadE-like" evidence="2">
    <location>
        <begin position="18"/>
        <end position="60"/>
    </location>
</feature>
<evidence type="ECO:0000259" key="2">
    <source>
        <dbReference type="Pfam" id="PF07811"/>
    </source>
</evidence>
<proteinExistence type="predicted"/>
<evidence type="ECO:0000313" key="3">
    <source>
        <dbReference type="EMBL" id="QPH55295.1"/>
    </source>
</evidence>
<feature type="transmembrane region" description="Helical" evidence="1">
    <location>
        <begin position="21"/>
        <end position="47"/>
    </location>
</feature>
<protein>
    <submittedName>
        <fullName evidence="3">Pilus assembly protein</fullName>
    </submittedName>
</protein>
<name>A0A7S9QDV7_9RHOB</name>
<keyword evidence="1" id="KW-0812">Transmembrane</keyword>
<evidence type="ECO:0000313" key="4">
    <source>
        <dbReference type="Proteomes" id="UP000594800"/>
    </source>
</evidence>
<dbReference type="InterPro" id="IPR012495">
    <property type="entry name" value="TadE-like_dom"/>
</dbReference>
<sequence length="242" mass="25808">MIARISAFLRRLAKDERGSSTVEFVIIFTPLIMLIFLILQVSISYHWALSAQKGVEMAARMASVQPPLATNLVQETGLGTFPINRTPEDGFEPGDPCVSGACAPIANVVCSGAAMIAAVGPLDPLRGTGAVANGCSVDRFLDLYNEIDRFAYQLAHDSFAVSYVDSGLGNAGQPYIPLIILAINPDETPVVLSFFSGNTATWSEDSEGNATATIEQRSAERTDVQMDIPQIIATIVAEDLGI</sequence>
<organism evidence="3 4">
    <name type="scientific">Pontivivens ytuae</name>
    <dbReference type="NCBI Taxonomy" id="2789856"/>
    <lineage>
        <taxon>Bacteria</taxon>
        <taxon>Pseudomonadati</taxon>
        <taxon>Pseudomonadota</taxon>
        <taxon>Alphaproteobacteria</taxon>
        <taxon>Rhodobacterales</taxon>
        <taxon>Paracoccaceae</taxon>
        <taxon>Pontivivens</taxon>
    </lineage>
</organism>
<evidence type="ECO:0000256" key="1">
    <source>
        <dbReference type="SAM" id="Phobius"/>
    </source>
</evidence>
<dbReference type="AlphaFoldDB" id="A0A7S9QDV7"/>
<dbReference type="EMBL" id="CP064942">
    <property type="protein sequence ID" value="QPH55295.1"/>
    <property type="molecule type" value="Genomic_DNA"/>
</dbReference>